<dbReference type="InterPro" id="IPR029327">
    <property type="entry name" value="HAUS4"/>
</dbReference>
<accession>A0A2T9Z0R9</accession>
<dbReference type="Proteomes" id="UP000245699">
    <property type="component" value="Unassembled WGS sequence"/>
</dbReference>
<dbReference type="EMBL" id="MBFT01000089">
    <property type="protein sequence ID" value="PVU98146.1"/>
    <property type="molecule type" value="Genomic_DNA"/>
</dbReference>
<sequence length="292" mass="33150">MDIAIQLLDEIGLKFEGALKNRADERSVLKANIIYKYVLKLVGELGNSETQDILLCEEIVKLFGCKLDDSQNDGVSNVSFVDNNLKQNVKFKVRKDLDMVLESASEMSVSLPETGGNKPALINQISLGKLNESVYKEHIELIKATNEYFEMLALEGSKVLEILSGYIIESYKTGVTEGLNEGVNSNKHKDFELCQSIIRFYSRLVNSMFLKLKLFEMGFARQNFSKETLDAIRNVSISLDNEFGALMKKHKESESRLQVYMMGGDEFSMICKEYSMVVKRINELLKDIKEFS</sequence>
<gene>
    <name evidence="1" type="ORF">BB559_001763</name>
</gene>
<organism evidence="1 2">
    <name type="scientific">Furculomyces boomerangus</name>
    <dbReference type="NCBI Taxonomy" id="61424"/>
    <lineage>
        <taxon>Eukaryota</taxon>
        <taxon>Fungi</taxon>
        <taxon>Fungi incertae sedis</taxon>
        <taxon>Zoopagomycota</taxon>
        <taxon>Kickxellomycotina</taxon>
        <taxon>Harpellomycetes</taxon>
        <taxon>Harpellales</taxon>
        <taxon>Harpellaceae</taxon>
        <taxon>Furculomyces</taxon>
    </lineage>
</organism>
<evidence type="ECO:0000313" key="2">
    <source>
        <dbReference type="Proteomes" id="UP000245699"/>
    </source>
</evidence>
<protein>
    <submittedName>
        <fullName evidence="1">Uncharacterized protein</fullName>
    </submittedName>
</protein>
<name>A0A2T9Z0R9_9FUNG</name>
<dbReference type="AlphaFoldDB" id="A0A2T9Z0R9"/>
<reference evidence="1 2" key="1">
    <citation type="journal article" date="2018" name="MBio">
        <title>Comparative Genomics Reveals the Core Gene Toolbox for the Fungus-Insect Symbiosis.</title>
        <authorList>
            <person name="Wang Y."/>
            <person name="Stata M."/>
            <person name="Wang W."/>
            <person name="Stajich J.E."/>
            <person name="White M.M."/>
            <person name="Moncalvo J.M."/>
        </authorList>
    </citation>
    <scope>NUCLEOTIDE SEQUENCE [LARGE SCALE GENOMIC DNA]</scope>
    <source>
        <strain evidence="1 2">AUS-77-4</strain>
    </source>
</reference>
<evidence type="ECO:0000313" key="1">
    <source>
        <dbReference type="EMBL" id="PVU98146.1"/>
    </source>
</evidence>
<comment type="caution">
    <text evidence="1">The sequence shown here is derived from an EMBL/GenBank/DDBJ whole genome shotgun (WGS) entry which is preliminary data.</text>
</comment>
<proteinExistence type="predicted"/>
<dbReference type="GO" id="GO:0051225">
    <property type="term" value="P:spindle assembly"/>
    <property type="evidence" value="ECO:0007669"/>
    <property type="project" value="InterPro"/>
</dbReference>
<keyword evidence="2" id="KW-1185">Reference proteome</keyword>
<dbReference type="Pfam" id="PF14735">
    <property type="entry name" value="HAUS4"/>
    <property type="match status" value="1"/>
</dbReference>
<dbReference type="GO" id="GO:0070652">
    <property type="term" value="C:HAUS complex"/>
    <property type="evidence" value="ECO:0007669"/>
    <property type="project" value="InterPro"/>
</dbReference>